<evidence type="ECO:0000313" key="2">
    <source>
        <dbReference type="Proteomes" id="UP000236161"/>
    </source>
</evidence>
<dbReference type="EMBL" id="KZ451950">
    <property type="protein sequence ID" value="PKA59242.1"/>
    <property type="molecule type" value="Genomic_DNA"/>
</dbReference>
<organism evidence="1 2">
    <name type="scientific">Apostasia shenzhenica</name>
    <dbReference type="NCBI Taxonomy" id="1088818"/>
    <lineage>
        <taxon>Eukaryota</taxon>
        <taxon>Viridiplantae</taxon>
        <taxon>Streptophyta</taxon>
        <taxon>Embryophyta</taxon>
        <taxon>Tracheophyta</taxon>
        <taxon>Spermatophyta</taxon>
        <taxon>Magnoliopsida</taxon>
        <taxon>Liliopsida</taxon>
        <taxon>Asparagales</taxon>
        <taxon>Orchidaceae</taxon>
        <taxon>Apostasioideae</taxon>
        <taxon>Apostasia</taxon>
    </lineage>
</organism>
<protein>
    <submittedName>
        <fullName evidence="1">Uncharacterized protein</fullName>
    </submittedName>
</protein>
<keyword evidence="2" id="KW-1185">Reference proteome</keyword>
<reference evidence="1 2" key="1">
    <citation type="journal article" date="2017" name="Nature">
        <title>The Apostasia genome and the evolution of orchids.</title>
        <authorList>
            <person name="Zhang G.Q."/>
            <person name="Liu K.W."/>
            <person name="Li Z."/>
            <person name="Lohaus R."/>
            <person name="Hsiao Y.Y."/>
            <person name="Niu S.C."/>
            <person name="Wang J.Y."/>
            <person name="Lin Y.C."/>
            <person name="Xu Q."/>
            <person name="Chen L.J."/>
            <person name="Yoshida K."/>
            <person name="Fujiwara S."/>
            <person name="Wang Z.W."/>
            <person name="Zhang Y.Q."/>
            <person name="Mitsuda N."/>
            <person name="Wang M."/>
            <person name="Liu G.H."/>
            <person name="Pecoraro L."/>
            <person name="Huang H.X."/>
            <person name="Xiao X.J."/>
            <person name="Lin M."/>
            <person name="Wu X.Y."/>
            <person name="Wu W.L."/>
            <person name="Chen Y.Y."/>
            <person name="Chang S.B."/>
            <person name="Sakamoto S."/>
            <person name="Ohme-Takagi M."/>
            <person name="Yagi M."/>
            <person name="Zeng S.J."/>
            <person name="Shen C.Y."/>
            <person name="Yeh C.M."/>
            <person name="Luo Y.B."/>
            <person name="Tsai W.C."/>
            <person name="Van de Peer Y."/>
            <person name="Liu Z.J."/>
        </authorList>
    </citation>
    <scope>NUCLEOTIDE SEQUENCE [LARGE SCALE GENOMIC DNA]</scope>
    <source>
        <strain evidence="2">cv. Shenzhen</strain>
        <tissue evidence="1">Stem</tissue>
    </source>
</reference>
<accession>A0A2I0AUN0</accession>
<proteinExistence type="predicted"/>
<dbReference type="AlphaFoldDB" id="A0A2I0AUN0"/>
<evidence type="ECO:0000313" key="1">
    <source>
        <dbReference type="EMBL" id="PKA59242.1"/>
    </source>
</evidence>
<gene>
    <name evidence="1" type="ORF">AXF42_Ash001335</name>
</gene>
<name>A0A2I0AUN0_9ASPA</name>
<dbReference type="Proteomes" id="UP000236161">
    <property type="component" value="Unassembled WGS sequence"/>
</dbReference>
<sequence length="102" mass="11930">MSNYRYYIKTQSNVPNRSPHIISRLKYINIANIRCVIRVSYKIKVKLEIFSSNTAYSLKIIDILTNRCVIIGITLKHNSKITYYAENRILNACTPLEFNVMQ</sequence>